<dbReference type="SUPFAM" id="SSF81383">
    <property type="entry name" value="F-box domain"/>
    <property type="match status" value="1"/>
</dbReference>
<dbReference type="PANTHER" id="PTHR24173">
    <property type="entry name" value="ANKYRIN REPEAT CONTAINING"/>
    <property type="match status" value="1"/>
</dbReference>
<gene>
    <name evidence="3" type="ORF">LCPAC304_03390</name>
</gene>
<name>A0A481Z8S1_9VIRU</name>
<dbReference type="InterPro" id="IPR036047">
    <property type="entry name" value="F-box-like_dom_sf"/>
</dbReference>
<dbReference type="PROSITE" id="PS50088">
    <property type="entry name" value="ANK_REPEAT"/>
    <property type="match status" value="5"/>
</dbReference>
<accession>A0A481Z8S1</accession>
<dbReference type="Gene3D" id="1.25.40.20">
    <property type="entry name" value="Ankyrin repeat-containing domain"/>
    <property type="match status" value="2"/>
</dbReference>
<organism evidence="3">
    <name type="scientific">Pithovirus LCPAC304</name>
    <dbReference type="NCBI Taxonomy" id="2506594"/>
    <lineage>
        <taxon>Viruses</taxon>
        <taxon>Pithoviruses</taxon>
    </lineage>
</organism>
<dbReference type="SMART" id="SM00248">
    <property type="entry name" value="ANK"/>
    <property type="match status" value="4"/>
</dbReference>
<evidence type="ECO:0000256" key="2">
    <source>
        <dbReference type="ARBA" id="ARBA00023043"/>
    </source>
</evidence>
<evidence type="ECO:0000313" key="3">
    <source>
        <dbReference type="EMBL" id="QBK91996.1"/>
    </source>
</evidence>
<dbReference type="Pfam" id="PF13637">
    <property type="entry name" value="Ank_4"/>
    <property type="match status" value="1"/>
</dbReference>
<keyword evidence="2" id="KW-0040">ANK repeat</keyword>
<proteinExistence type="predicted"/>
<sequence length="298" mass="33646">MDDPKSYFDLLPEEIWERINRIVRADPTFAMIMDLPYEIQRDFVAVQMPYPDVLRFCATSKAAKKVCDDDYFWKLKIAHDFPDEPAEGYEGRWRELYKRYWKETEEKLISCASEGHLKCVESKLQLGVDPNFRGEDGNTALIETSLTTAMYESENSGIIKLLLDHGADPNIQNDTGMTALMWLSVGGSIDDVRLLLKHGAKTNLENTSGMTALLLATGNNVRVDLVRLLLESNANPNARSNKWKETPLMHASKWGHEDVVQLLLKYGADTELQNVAGKTALDLASKKGHTNIVRLLSE</sequence>
<dbReference type="PANTHER" id="PTHR24173:SF74">
    <property type="entry name" value="ANKYRIN REPEAT DOMAIN-CONTAINING PROTEIN 16"/>
    <property type="match status" value="1"/>
</dbReference>
<dbReference type="SUPFAM" id="SSF48403">
    <property type="entry name" value="Ankyrin repeat"/>
    <property type="match status" value="1"/>
</dbReference>
<dbReference type="InterPro" id="IPR036770">
    <property type="entry name" value="Ankyrin_rpt-contain_sf"/>
</dbReference>
<dbReference type="Gene3D" id="6.10.250.3180">
    <property type="match status" value="1"/>
</dbReference>
<dbReference type="Pfam" id="PF12796">
    <property type="entry name" value="Ank_2"/>
    <property type="match status" value="1"/>
</dbReference>
<reference evidence="3" key="1">
    <citation type="journal article" date="2019" name="MBio">
        <title>Virus Genomes from Deep Sea Sediments Expand the Ocean Megavirome and Support Independent Origins of Viral Gigantism.</title>
        <authorList>
            <person name="Backstrom D."/>
            <person name="Yutin N."/>
            <person name="Jorgensen S.L."/>
            <person name="Dharamshi J."/>
            <person name="Homa F."/>
            <person name="Zaremba-Niedwiedzka K."/>
            <person name="Spang A."/>
            <person name="Wolf Y.I."/>
            <person name="Koonin E.V."/>
            <person name="Ettema T.J."/>
        </authorList>
    </citation>
    <scope>NUCLEOTIDE SEQUENCE</scope>
</reference>
<keyword evidence="1" id="KW-0677">Repeat</keyword>
<dbReference type="InterPro" id="IPR002110">
    <property type="entry name" value="Ankyrin_rpt"/>
</dbReference>
<evidence type="ECO:0000256" key="1">
    <source>
        <dbReference type="ARBA" id="ARBA00022737"/>
    </source>
</evidence>
<dbReference type="EMBL" id="MK500566">
    <property type="protein sequence ID" value="QBK91996.1"/>
    <property type="molecule type" value="Genomic_DNA"/>
</dbReference>
<dbReference type="PROSITE" id="PS50297">
    <property type="entry name" value="ANK_REP_REGION"/>
    <property type="match status" value="3"/>
</dbReference>
<protein>
    <submittedName>
        <fullName evidence="3">F-box domain and ankyrin repeat protein</fullName>
    </submittedName>
</protein>